<reference evidence="2 3" key="1">
    <citation type="journal article" date="2023" name="Plants (Basel)">
        <title>Bridging the Gap: Combining Genomics and Transcriptomics Approaches to Understand Stylosanthes scabra, an Orphan Legume from the Brazilian Caatinga.</title>
        <authorList>
            <person name="Ferreira-Neto J.R.C."/>
            <person name="da Silva M.D."/>
            <person name="Binneck E."/>
            <person name="de Melo N.F."/>
            <person name="da Silva R.H."/>
            <person name="de Melo A.L.T.M."/>
            <person name="Pandolfi V."/>
            <person name="Bustamante F.O."/>
            <person name="Brasileiro-Vidal A.C."/>
            <person name="Benko-Iseppon A.M."/>
        </authorList>
    </citation>
    <scope>NUCLEOTIDE SEQUENCE [LARGE SCALE GENOMIC DNA]</scope>
    <source>
        <tissue evidence="2">Leaves</tissue>
    </source>
</reference>
<feature type="compositionally biased region" description="Basic and acidic residues" evidence="1">
    <location>
        <begin position="58"/>
        <end position="67"/>
    </location>
</feature>
<dbReference type="EMBL" id="JASCZI010062033">
    <property type="protein sequence ID" value="MED6139956.1"/>
    <property type="molecule type" value="Genomic_DNA"/>
</dbReference>
<comment type="caution">
    <text evidence="2">The sequence shown here is derived from an EMBL/GenBank/DDBJ whole genome shotgun (WGS) entry which is preliminary data.</text>
</comment>
<evidence type="ECO:0000256" key="1">
    <source>
        <dbReference type="SAM" id="MobiDB-lite"/>
    </source>
</evidence>
<organism evidence="2 3">
    <name type="scientific">Stylosanthes scabra</name>
    <dbReference type="NCBI Taxonomy" id="79078"/>
    <lineage>
        <taxon>Eukaryota</taxon>
        <taxon>Viridiplantae</taxon>
        <taxon>Streptophyta</taxon>
        <taxon>Embryophyta</taxon>
        <taxon>Tracheophyta</taxon>
        <taxon>Spermatophyta</taxon>
        <taxon>Magnoliopsida</taxon>
        <taxon>eudicotyledons</taxon>
        <taxon>Gunneridae</taxon>
        <taxon>Pentapetalae</taxon>
        <taxon>rosids</taxon>
        <taxon>fabids</taxon>
        <taxon>Fabales</taxon>
        <taxon>Fabaceae</taxon>
        <taxon>Papilionoideae</taxon>
        <taxon>50 kb inversion clade</taxon>
        <taxon>dalbergioids sensu lato</taxon>
        <taxon>Dalbergieae</taxon>
        <taxon>Pterocarpus clade</taxon>
        <taxon>Stylosanthes</taxon>
    </lineage>
</organism>
<keyword evidence="3" id="KW-1185">Reference proteome</keyword>
<gene>
    <name evidence="2" type="ORF">PIB30_088649</name>
</gene>
<sequence length="203" mass="22646">MDGKFMEFYAEVHHVGSSSGFHPPGPSTDLAPSHVLALEDATMQDYNSGEDSDYEEDSSCHSTEEDKELNIDTRHVEDPSMEDVDVEYNMDGGVEFMVGHRMRNRDAVLMAVKNYSIRRNAEYKGGPKDRVAAHVSGLRHVGRSLSARQHVDHECRAAPGQDKSFSVGPFVAECYSTKLSFQTIVQKSVDGEEEGDVTVVWRF</sequence>
<proteinExistence type="predicted"/>
<name>A0ABU6SU24_9FABA</name>
<evidence type="ECO:0000313" key="3">
    <source>
        <dbReference type="Proteomes" id="UP001341840"/>
    </source>
</evidence>
<dbReference type="Proteomes" id="UP001341840">
    <property type="component" value="Unassembled WGS sequence"/>
</dbReference>
<feature type="region of interest" description="Disordered" evidence="1">
    <location>
        <begin position="46"/>
        <end position="67"/>
    </location>
</feature>
<evidence type="ECO:0000313" key="2">
    <source>
        <dbReference type="EMBL" id="MED6139956.1"/>
    </source>
</evidence>
<protein>
    <submittedName>
        <fullName evidence="2">Uncharacterized protein</fullName>
    </submittedName>
</protein>
<accession>A0ABU6SU24</accession>
<feature type="compositionally biased region" description="Acidic residues" evidence="1">
    <location>
        <begin position="48"/>
        <end position="57"/>
    </location>
</feature>